<proteinExistence type="predicted"/>
<dbReference type="InterPro" id="IPR005674">
    <property type="entry name" value="CocE/Ser_esterase"/>
</dbReference>
<dbReference type="PROSITE" id="PS51318">
    <property type="entry name" value="TAT"/>
    <property type="match status" value="1"/>
</dbReference>
<dbReference type="GO" id="GO:0016787">
    <property type="term" value="F:hydrolase activity"/>
    <property type="evidence" value="ECO:0007669"/>
    <property type="project" value="UniProtKB-KW"/>
</dbReference>
<reference evidence="4 5" key="1">
    <citation type="submission" date="2021-01" db="EMBL/GenBank/DDBJ databases">
        <title>WGS of actinomycetes isolated from Thailand.</title>
        <authorList>
            <person name="Thawai C."/>
        </authorList>
    </citation>
    <scope>NUCLEOTIDE SEQUENCE [LARGE SCALE GENOMIC DNA]</scope>
    <source>
        <strain evidence="4 5">LPG 2</strain>
    </source>
</reference>
<keyword evidence="5" id="KW-1185">Reference proteome</keyword>
<dbReference type="PANTHER" id="PTHR43056">
    <property type="entry name" value="PEPTIDASE S9 PROLYL OLIGOPEPTIDASE"/>
    <property type="match status" value="1"/>
</dbReference>
<evidence type="ECO:0000256" key="2">
    <source>
        <dbReference type="SAM" id="SignalP"/>
    </source>
</evidence>
<feature type="chain" id="PRO_5047250370" evidence="2">
    <location>
        <begin position="36"/>
        <end position="689"/>
    </location>
</feature>
<dbReference type="SUPFAM" id="SSF49785">
    <property type="entry name" value="Galactose-binding domain-like"/>
    <property type="match status" value="1"/>
</dbReference>
<dbReference type="Gene3D" id="2.60.120.260">
    <property type="entry name" value="Galactose-binding domain-like"/>
    <property type="match status" value="1"/>
</dbReference>
<evidence type="ECO:0000259" key="3">
    <source>
        <dbReference type="SMART" id="SM00939"/>
    </source>
</evidence>
<dbReference type="Gene3D" id="3.40.50.1820">
    <property type="entry name" value="alpha/beta hydrolase"/>
    <property type="match status" value="1"/>
</dbReference>
<sequence length="689" mass="74133">MRIIRQRRRKLLPISAIAVSAVVLGLLVAPGTAPAETAPDGGALAHSWVAAHDGPAKYPGRYQNEVFIDFDVPIVMSDGTVLKANIYRPVDANGNPVTTPLPTIVNLTPYTKFASWLADVALSVPALSDALLELVNRIDLTGTPLESITDLTRVLSGGAARTFGVDRKLIQQGYTQVVVDTRGTGYSQGSWQFFQDRENLDTVEVIDWASRQPWSDGNIGMNGISYSGINQYNVAALNPPALKAIFPVEGSTDTIDDVAAPGGGLGLFAPVYILGVDALQFLGDPAAMLLGHLDFKWLLDRVTSPVEFLDYMLMALVPDISMLPEPLRKALEPGSQLREAFTDSHPENIQVPTFAYGGWQDIFTSSSAMTFDRIPLPATHKKLVMGDTYHANPGSGLGNPGAPPRLDVLQMAWFDKWLKGIDNGIDEYGPVVMKQQGGGWISTGLYPRTQDTEYRRMYLSPVRSGTANSIYDGSLTADVPEDTAQLTVSPATGLTSLCSREAAVESAGAMSILPFCAKDDRIHELGGLTFTSAPVVEPTTISGPINVHLNTLYDTTEGYWAVTVNDVAPDGFSTMIASGQLTASLRAVDEEKSSRDADGDLTETVYQLLLDTRQPLVPGVATALDVGVNPTEAVLKPGHRVRINVYASNFPRGMLLPPVLVESRVAPQHLVLDPNEPSFVNLPLSRAIG</sequence>
<dbReference type="InterPro" id="IPR029058">
    <property type="entry name" value="AB_hydrolase_fold"/>
</dbReference>
<evidence type="ECO:0000313" key="5">
    <source>
        <dbReference type="Proteomes" id="UP000602198"/>
    </source>
</evidence>
<dbReference type="SMART" id="SM00939">
    <property type="entry name" value="PepX_C"/>
    <property type="match status" value="1"/>
</dbReference>
<evidence type="ECO:0000313" key="4">
    <source>
        <dbReference type="EMBL" id="MBL1075274.1"/>
    </source>
</evidence>
<dbReference type="Pfam" id="PF02129">
    <property type="entry name" value="Peptidase_S15"/>
    <property type="match status" value="1"/>
</dbReference>
<accession>A0ABS1M4Z8</accession>
<dbReference type="InterPro" id="IPR050585">
    <property type="entry name" value="Xaa-Pro_dipeptidyl-ppase/CocE"/>
</dbReference>
<organism evidence="4 5">
    <name type="scientific">Nocardia acididurans</name>
    <dbReference type="NCBI Taxonomy" id="2802282"/>
    <lineage>
        <taxon>Bacteria</taxon>
        <taxon>Bacillati</taxon>
        <taxon>Actinomycetota</taxon>
        <taxon>Actinomycetes</taxon>
        <taxon>Mycobacteriales</taxon>
        <taxon>Nocardiaceae</taxon>
        <taxon>Nocardia</taxon>
    </lineage>
</organism>
<dbReference type="EMBL" id="JAERRJ010000004">
    <property type="protein sequence ID" value="MBL1075274.1"/>
    <property type="molecule type" value="Genomic_DNA"/>
</dbReference>
<gene>
    <name evidence="4" type="ORF">JK358_12805</name>
</gene>
<dbReference type="NCBIfam" id="TIGR00976">
    <property type="entry name" value="CocE_NonD"/>
    <property type="match status" value="1"/>
</dbReference>
<dbReference type="Pfam" id="PF08530">
    <property type="entry name" value="PepX_C"/>
    <property type="match status" value="1"/>
</dbReference>
<name>A0ABS1M4Z8_9NOCA</name>
<dbReference type="PANTHER" id="PTHR43056:SF10">
    <property type="entry name" value="COCE_NOND FAMILY, PUTATIVE (AFU_ORTHOLOGUE AFUA_7G00600)-RELATED"/>
    <property type="match status" value="1"/>
</dbReference>
<feature type="domain" description="Xaa-Pro dipeptidyl-peptidase C-terminal" evidence="3">
    <location>
        <begin position="411"/>
        <end position="681"/>
    </location>
</feature>
<dbReference type="InterPro" id="IPR008979">
    <property type="entry name" value="Galactose-bd-like_sf"/>
</dbReference>
<dbReference type="SUPFAM" id="SSF53474">
    <property type="entry name" value="alpha/beta-Hydrolases"/>
    <property type="match status" value="1"/>
</dbReference>
<protein>
    <submittedName>
        <fullName evidence="4">CocE/NonD family hydrolase</fullName>
    </submittedName>
</protein>
<keyword evidence="2" id="KW-0732">Signal</keyword>
<evidence type="ECO:0000256" key="1">
    <source>
        <dbReference type="ARBA" id="ARBA00022801"/>
    </source>
</evidence>
<dbReference type="RefSeq" id="WP_201947095.1">
    <property type="nucleotide sequence ID" value="NZ_JAERRJ010000004.1"/>
</dbReference>
<comment type="caution">
    <text evidence="4">The sequence shown here is derived from an EMBL/GenBank/DDBJ whole genome shotgun (WGS) entry which is preliminary data.</text>
</comment>
<dbReference type="InterPro" id="IPR013736">
    <property type="entry name" value="Xaa-Pro_dipept_C"/>
</dbReference>
<keyword evidence="1 4" id="KW-0378">Hydrolase</keyword>
<dbReference type="Proteomes" id="UP000602198">
    <property type="component" value="Unassembled WGS sequence"/>
</dbReference>
<feature type="signal peptide" evidence="2">
    <location>
        <begin position="1"/>
        <end position="35"/>
    </location>
</feature>
<dbReference type="InterPro" id="IPR006311">
    <property type="entry name" value="TAT_signal"/>
</dbReference>
<dbReference type="InterPro" id="IPR000383">
    <property type="entry name" value="Xaa-Pro-like_dom"/>
</dbReference>